<evidence type="ECO:0000256" key="4">
    <source>
        <dbReference type="SAM" id="MobiDB-lite"/>
    </source>
</evidence>
<dbReference type="GeneTree" id="ENSGT01150000286974"/>
<keyword evidence="3" id="KW-0393">Immunoglobulin domain</keyword>
<sequence>GAGGALAALCRMTDGLNWAGHEFLKPTIWVSPSRVVALGRNVTIRCEGQDLGMEFVLCKAGHPNQQVQSVVPEGKMAEFPIASVGQEDGGSYTCYYHSITDQSRWSFPSNPVEIIVGEPSYPKPNISGIPSRGVSVGEAMAIWCRRQRQGVRFVLNKEGRHFPPVDSDGFGAVFPISNVSREDGGSYSCSYHSRSEPFAVSDPSDPVELVSRGVSRKELPAPGPSISVSPSRVIAPGGAVTIRCPCEARRLFLYKDGIEIQELDAAGGGGQFTIPSARREDGGAYTCRSRSTSEPPNWSDPSDILIYPKPSISLRPSGRVTLGRAVTVQCRGRHQNAMFLLYKDGNLNALQDVELAGNLAEFSFRNVSRRDAGSYSCYYHDKRYQFTWSYPSDPVELVVAGEGPSSVSLLPAPYPDGPSGAGHVQRGKQEQGPPESVGLEHRTPPGGRASSSGWGGVHTNCPSKSSLIFIPVHAPDRGVSVTMGSSESGSALSPGPSRGDARLRGRDRITAGFPSKGGAAAAGGLRPREAGSLPPGGAAEQGPFPGGCSTSFPCSRDTQRSWGSGAAQPAPAPALNSLPTSPDN</sequence>
<accession>A0A8C4WLW4</accession>
<dbReference type="InterPro" id="IPR050412">
    <property type="entry name" value="Ig-like_Receptors_ImmuneReg"/>
</dbReference>
<dbReference type="PANTHER" id="PTHR11738:SF186">
    <property type="entry name" value="OSTEOCLAST-ASSOCIATED IMMUNOGLOBULIN-LIKE RECEPTOR"/>
    <property type="match status" value="1"/>
</dbReference>
<feature type="region of interest" description="Disordered" evidence="4">
    <location>
        <begin position="480"/>
        <end position="584"/>
    </location>
</feature>
<protein>
    <recommendedName>
        <fullName evidence="5">Ig-like domain-containing protein</fullName>
    </recommendedName>
</protein>
<feature type="compositionally biased region" description="Polar residues" evidence="4">
    <location>
        <begin position="482"/>
        <end position="491"/>
    </location>
</feature>
<reference evidence="6" key="2">
    <citation type="submission" date="2025-09" db="UniProtKB">
        <authorList>
            <consortium name="Ensembl"/>
        </authorList>
    </citation>
    <scope>IDENTIFICATION</scope>
</reference>
<name>A0A8C4WLW4_9SAUR</name>
<reference evidence="6" key="1">
    <citation type="submission" date="2025-08" db="UniProtKB">
        <authorList>
            <consortium name="Ensembl"/>
        </authorList>
    </citation>
    <scope>IDENTIFICATION</scope>
</reference>
<feature type="region of interest" description="Disordered" evidence="4">
    <location>
        <begin position="281"/>
        <end position="300"/>
    </location>
</feature>
<organism evidence="6 7">
    <name type="scientific">Gopherus evgoodei</name>
    <name type="common">Goodes thornscrub tortoise</name>
    <dbReference type="NCBI Taxonomy" id="1825980"/>
    <lineage>
        <taxon>Eukaryota</taxon>
        <taxon>Metazoa</taxon>
        <taxon>Chordata</taxon>
        <taxon>Craniata</taxon>
        <taxon>Vertebrata</taxon>
        <taxon>Euteleostomi</taxon>
        <taxon>Archelosauria</taxon>
        <taxon>Testudinata</taxon>
        <taxon>Testudines</taxon>
        <taxon>Cryptodira</taxon>
        <taxon>Durocryptodira</taxon>
        <taxon>Testudinoidea</taxon>
        <taxon>Testudinidae</taxon>
        <taxon>Gopherus</taxon>
    </lineage>
</organism>
<dbReference type="FunFam" id="2.60.40.10:FF:000049">
    <property type="entry name" value="Leukocyte immunoglobulin-like receptor subfamily B member 1"/>
    <property type="match status" value="4"/>
</dbReference>
<feature type="domain" description="Ig-like" evidence="5">
    <location>
        <begin position="224"/>
        <end position="299"/>
    </location>
</feature>
<keyword evidence="1" id="KW-0732">Signal</keyword>
<evidence type="ECO:0000256" key="1">
    <source>
        <dbReference type="ARBA" id="ARBA00022729"/>
    </source>
</evidence>
<evidence type="ECO:0000313" key="6">
    <source>
        <dbReference type="Ensembl" id="ENSGEVP00005019659.1"/>
    </source>
</evidence>
<evidence type="ECO:0000313" key="7">
    <source>
        <dbReference type="Proteomes" id="UP000694390"/>
    </source>
</evidence>
<dbReference type="InterPro" id="IPR003598">
    <property type="entry name" value="Ig_sub2"/>
</dbReference>
<dbReference type="PROSITE" id="PS50835">
    <property type="entry name" value="IG_LIKE"/>
    <property type="match status" value="3"/>
</dbReference>
<proteinExistence type="predicted"/>
<feature type="compositionally biased region" description="Polar residues" evidence="4">
    <location>
        <begin position="288"/>
        <end position="300"/>
    </location>
</feature>
<feature type="compositionally biased region" description="Basic and acidic residues" evidence="4">
    <location>
        <begin position="499"/>
        <end position="509"/>
    </location>
</feature>
<dbReference type="InterPro" id="IPR036179">
    <property type="entry name" value="Ig-like_dom_sf"/>
</dbReference>
<dbReference type="SMART" id="SM00409">
    <property type="entry name" value="IG"/>
    <property type="match status" value="4"/>
</dbReference>
<dbReference type="Proteomes" id="UP000694390">
    <property type="component" value="Unassembled WGS sequence"/>
</dbReference>
<dbReference type="InterPro" id="IPR007110">
    <property type="entry name" value="Ig-like_dom"/>
</dbReference>
<dbReference type="Pfam" id="PF13895">
    <property type="entry name" value="Ig_2"/>
    <property type="match status" value="3"/>
</dbReference>
<dbReference type="Ensembl" id="ENSGEVT00005020648.1">
    <property type="protein sequence ID" value="ENSGEVP00005019659.1"/>
    <property type="gene ID" value="ENSGEVG00005011308.1"/>
</dbReference>
<feature type="domain" description="Ig-like" evidence="5">
    <location>
        <begin position="310"/>
        <end position="377"/>
    </location>
</feature>
<dbReference type="InterPro" id="IPR013783">
    <property type="entry name" value="Ig-like_fold"/>
</dbReference>
<dbReference type="PANTHER" id="PTHR11738">
    <property type="entry name" value="MHC CLASS I NK CELL RECEPTOR"/>
    <property type="match status" value="1"/>
</dbReference>
<evidence type="ECO:0000259" key="5">
    <source>
        <dbReference type="PROSITE" id="PS50835"/>
    </source>
</evidence>
<dbReference type="GO" id="GO:0002764">
    <property type="term" value="P:immune response-regulating signaling pathway"/>
    <property type="evidence" value="ECO:0007669"/>
    <property type="project" value="TreeGrafter"/>
</dbReference>
<dbReference type="Gene3D" id="2.60.40.10">
    <property type="entry name" value="Immunoglobulins"/>
    <property type="match status" value="4"/>
</dbReference>
<evidence type="ECO:0000256" key="2">
    <source>
        <dbReference type="ARBA" id="ARBA00023157"/>
    </source>
</evidence>
<keyword evidence="2" id="KW-1015">Disulfide bond</keyword>
<dbReference type="AlphaFoldDB" id="A0A8C4WLW4"/>
<feature type="domain" description="Ig-like" evidence="5">
    <location>
        <begin position="26"/>
        <end position="94"/>
    </location>
</feature>
<dbReference type="SMART" id="SM00408">
    <property type="entry name" value="IGc2"/>
    <property type="match status" value="4"/>
</dbReference>
<dbReference type="SUPFAM" id="SSF48726">
    <property type="entry name" value="Immunoglobulin"/>
    <property type="match status" value="4"/>
</dbReference>
<evidence type="ECO:0000256" key="3">
    <source>
        <dbReference type="ARBA" id="ARBA00023319"/>
    </source>
</evidence>
<dbReference type="Pfam" id="PF13927">
    <property type="entry name" value="Ig_3"/>
    <property type="match status" value="1"/>
</dbReference>
<keyword evidence="7" id="KW-1185">Reference proteome</keyword>
<feature type="region of interest" description="Disordered" evidence="4">
    <location>
        <begin position="409"/>
        <end position="457"/>
    </location>
</feature>
<dbReference type="InterPro" id="IPR003599">
    <property type="entry name" value="Ig_sub"/>
</dbReference>